<keyword evidence="9" id="KW-1185">Reference proteome</keyword>
<keyword evidence="6" id="KW-0732">Signal</keyword>
<dbReference type="Pfam" id="PF00691">
    <property type="entry name" value="OmpA"/>
    <property type="match status" value="1"/>
</dbReference>
<evidence type="ECO:0000256" key="5">
    <source>
        <dbReference type="SAM" id="MobiDB-lite"/>
    </source>
</evidence>
<evidence type="ECO:0000256" key="3">
    <source>
        <dbReference type="ARBA" id="ARBA00023237"/>
    </source>
</evidence>
<proteinExistence type="predicted"/>
<gene>
    <name evidence="8" type="ORF">GCM10023169_19180</name>
</gene>
<accession>A0ABP8L601</accession>
<dbReference type="PANTHER" id="PTHR30329">
    <property type="entry name" value="STATOR ELEMENT OF FLAGELLAR MOTOR COMPLEX"/>
    <property type="match status" value="1"/>
</dbReference>
<organism evidence="8 9">
    <name type="scientific">Georgenia halophila</name>
    <dbReference type="NCBI Taxonomy" id="620889"/>
    <lineage>
        <taxon>Bacteria</taxon>
        <taxon>Bacillati</taxon>
        <taxon>Actinomycetota</taxon>
        <taxon>Actinomycetes</taxon>
        <taxon>Micrococcales</taxon>
        <taxon>Bogoriellaceae</taxon>
        <taxon>Georgenia</taxon>
    </lineage>
</organism>
<dbReference type="PROSITE" id="PS51257">
    <property type="entry name" value="PROKAR_LIPOPROTEIN"/>
    <property type="match status" value="1"/>
</dbReference>
<sequence length="415" mass="42833">MTTATRALVPAVLAGALALAGCGGDEPAGLEGGGATPTQQAETTGAEAEPSGEATGDPTSEARRDARGSDAQGDAPGIEICEPGEGKTVTMLDDVVIPEQEIPAVPEQTVDIDGETVEIPGVDAAVLPERIAEAGCIVEYEAPGGCLGAVEISGARIPPYTIPERVLPEVTLPDGTVLDEVVLPAEGREEVTVEGTRAEEVCQVTDDVEAGEAVSAVSRPAISRRAIGQPAAAQKAAARPTEAVGDAALDGTTVVDGVLIDGVVVDGVVVDGVVVDGAVLDGYVLDGSEDTEIAEKEGETYYTTEGDVLFDVDDATIRPDAESELEAIAADIVEQGEDLSVLVEGHTDNVRSEEHNLDLSRRRAEAVADWLVEHADIARSAVTTEGHGFAYPRTDNSTEEGRAQNRRVVITVTAD</sequence>
<dbReference type="Proteomes" id="UP001500622">
    <property type="component" value="Unassembled WGS sequence"/>
</dbReference>
<dbReference type="CDD" id="cd07185">
    <property type="entry name" value="OmpA_C-like"/>
    <property type="match status" value="1"/>
</dbReference>
<dbReference type="InterPro" id="IPR050330">
    <property type="entry name" value="Bact_OuterMem_StrucFunc"/>
</dbReference>
<dbReference type="Gene3D" id="3.30.1330.60">
    <property type="entry name" value="OmpA-like domain"/>
    <property type="match status" value="1"/>
</dbReference>
<evidence type="ECO:0000313" key="8">
    <source>
        <dbReference type="EMBL" id="GAA4423479.1"/>
    </source>
</evidence>
<reference evidence="9" key="1">
    <citation type="journal article" date="2019" name="Int. J. Syst. Evol. Microbiol.">
        <title>The Global Catalogue of Microorganisms (GCM) 10K type strain sequencing project: providing services to taxonomists for standard genome sequencing and annotation.</title>
        <authorList>
            <consortium name="The Broad Institute Genomics Platform"/>
            <consortium name="The Broad Institute Genome Sequencing Center for Infectious Disease"/>
            <person name="Wu L."/>
            <person name="Ma J."/>
        </authorList>
    </citation>
    <scope>NUCLEOTIDE SEQUENCE [LARGE SCALE GENOMIC DNA]</scope>
    <source>
        <strain evidence="9">JCM 17810</strain>
    </source>
</reference>
<feature type="chain" id="PRO_5047481484" description="OmpA-like domain-containing protein" evidence="6">
    <location>
        <begin position="21"/>
        <end position="415"/>
    </location>
</feature>
<dbReference type="RefSeq" id="WP_345216035.1">
    <property type="nucleotide sequence ID" value="NZ_BAABGN010000008.1"/>
</dbReference>
<feature type="domain" description="OmpA-like" evidence="7">
    <location>
        <begin position="297"/>
        <end position="415"/>
    </location>
</feature>
<dbReference type="EMBL" id="BAABGN010000008">
    <property type="protein sequence ID" value="GAA4423479.1"/>
    <property type="molecule type" value="Genomic_DNA"/>
</dbReference>
<keyword evidence="3" id="KW-0998">Cell outer membrane</keyword>
<dbReference type="InterPro" id="IPR006664">
    <property type="entry name" value="OMP_bac"/>
</dbReference>
<name>A0ABP8L601_9MICO</name>
<protein>
    <recommendedName>
        <fullName evidence="7">OmpA-like domain-containing protein</fullName>
    </recommendedName>
</protein>
<dbReference type="InterPro" id="IPR036737">
    <property type="entry name" value="OmpA-like_sf"/>
</dbReference>
<evidence type="ECO:0000259" key="7">
    <source>
        <dbReference type="PROSITE" id="PS51123"/>
    </source>
</evidence>
<evidence type="ECO:0000256" key="2">
    <source>
        <dbReference type="ARBA" id="ARBA00023136"/>
    </source>
</evidence>
<evidence type="ECO:0000313" key="9">
    <source>
        <dbReference type="Proteomes" id="UP001500622"/>
    </source>
</evidence>
<feature type="region of interest" description="Disordered" evidence="5">
    <location>
        <begin position="24"/>
        <end position="85"/>
    </location>
</feature>
<dbReference type="SUPFAM" id="SSF103088">
    <property type="entry name" value="OmpA-like"/>
    <property type="match status" value="1"/>
</dbReference>
<dbReference type="PRINTS" id="PR01021">
    <property type="entry name" value="OMPADOMAIN"/>
</dbReference>
<comment type="caution">
    <text evidence="8">The sequence shown here is derived from an EMBL/GenBank/DDBJ whole genome shotgun (WGS) entry which is preliminary data.</text>
</comment>
<dbReference type="PROSITE" id="PS51123">
    <property type="entry name" value="OMPA_2"/>
    <property type="match status" value="1"/>
</dbReference>
<feature type="compositionally biased region" description="Gly residues" evidence="5">
    <location>
        <begin position="24"/>
        <end position="35"/>
    </location>
</feature>
<evidence type="ECO:0000256" key="4">
    <source>
        <dbReference type="PROSITE-ProRule" id="PRU00473"/>
    </source>
</evidence>
<evidence type="ECO:0000256" key="1">
    <source>
        <dbReference type="ARBA" id="ARBA00004442"/>
    </source>
</evidence>
<dbReference type="InterPro" id="IPR006665">
    <property type="entry name" value="OmpA-like"/>
</dbReference>
<keyword evidence="2 4" id="KW-0472">Membrane</keyword>
<feature type="signal peptide" evidence="6">
    <location>
        <begin position="1"/>
        <end position="20"/>
    </location>
</feature>
<comment type="subcellular location">
    <subcellularLocation>
        <location evidence="1">Cell outer membrane</location>
    </subcellularLocation>
</comment>
<evidence type="ECO:0000256" key="6">
    <source>
        <dbReference type="SAM" id="SignalP"/>
    </source>
</evidence>
<dbReference type="PANTHER" id="PTHR30329:SF21">
    <property type="entry name" value="LIPOPROTEIN YIAD-RELATED"/>
    <property type="match status" value="1"/>
</dbReference>